<protein>
    <recommendedName>
        <fullName evidence="3">Lipocalin-like domain-containing protein</fullName>
    </recommendedName>
</protein>
<evidence type="ECO:0008006" key="3">
    <source>
        <dbReference type="Google" id="ProtNLM"/>
    </source>
</evidence>
<name>A0A428APL0_STRCR</name>
<evidence type="ECO:0000313" key="1">
    <source>
        <dbReference type="EMBL" id="RSI45710.1"/>
    </source>
</evidence>
<gene>
    <name evidence="1" type="ORF">D8872_00600</name>
</gene>
<accession>A0A428APL0</accession>
<dbReference type="AlphaFoldDB" id="A0A428APL0"/>
<comment type="caution">
    <text evidence="1">The sequence shown here is derived from an EMBL/GenBank/DDBJ whole genome shotgun (WGS) entry which is preliminary data.</text>
</comment>
<dbReference type="Proteomes" id="UP000282617">
    <property type="component" value="Unassembled WGS sequence"/>
</dbReference>
<dbReference type="EMBL" id="RJNA01000001">
    <property type="protein sequence ID" value="RSI45710.1"/>
    <property type="molecule type" value="Genomic_DNA"/>
</dbReference>
<sequence>MERIAKNIAKVTILLFAFITLNACTSEKRFVGTWTTDIFNQGNTRKDAQSMINSLAGNELSGNILSMLMNELHFNATMEIKEDETLVMDSGMLFDATWKKDGDKIIIDGANIYGVATLSEDQNTLYFENIIDKNAEQANGITIGSNSITFEFKRVK</sequence>
<proteinExistence type="predicted"/>
<evidence type="ECO:0000313" key="2">
    <source>
        <dbReference type="Proteomes" id="UP000282617"/>
    </source>
</evidence>
<dbReference type="RefSeq" id="WP_125389593.1">
    <property type="nucleotide sequence ID" value="NZ_RJNA01000001.1"/>
</dbReference>
<reference evidence="1 2" key="1">
    <citation type="submission" date="2018-11" db="EMBL/GenBank/DDBJ databases">
        <title>Species Designations Belie Phenotypic and Genotypic Heterogeneity in Oral Streptococci.</title>
        <authorList>
            <person name="Velsko I."/>
        </authorList>
    </citation>
    <scope>NUCLEOTIDE SEQUENCE [LARGE SCALE GENOMIC DNA]</scope>
    <source>
        <strain evidence="1 2">BCC51</strain>
    </source>
</reference>
<organism evidence="1 2">
    <name type="scientific">Streptococcus cristatus</name>
    <dbReference type="NCBI Taxonomy" id="45634"/>
    <lineage>
        <taxon>Bacteria</taxon>
        <taxon>Bacillati</taxon>
        <taxon>Bacillota</taxon>
        <taxon>Bacilli</taxon>
        <taxon>Lactobacillales</taxon>
        <taxon>Streptococcaceae</taxon>
        <taxon>Streptococcus</taxon>
    </lineage>
</organism>